<organism evidence="1 2">
    <name type="scientific">Mycoplasma haemofelis (strain Langford 1)</name>
    <name type="common">Haemobartonella felis</name>
    <dbReference type="NCBI Taxonomy" id="941640"/>
    <lineage>
        <taxon>Bacteria</taxon>
        <taxon>Bacillati</taxon>
        <taxon>Mycoplasmatota</taxon>
        <taxon>Mollicutes</taxon>
        <taxon>Mycoplasmataceae</taxon>
        <taxon>Mycoplasma</taxon>
    </lineage>
</organism>
<dbReference type="KEGG" id="mha:HF1_06400"/>
<dbReference type="AlphaFoldDB" id="E8ZHM7"/>
<dbReference type="HOGENOM" id="CLU_098620_4_0_14"/>
<reference evidence="1 2" key="1">
    <citation type="journal article" date="2011" name="J. Bacteriol.">
        <title>Complete genome sequence of Mycoplasma haemofelis, a hemotropic mycoplasma.</title>
        <authorList>
            <person name="Barker E.N."/>
            <person name="Helps C.R."/>
            <person name="Peters I.R."/>
            <person name="Darby A.C."/>
            <person name="Radford A.D."/>
            <person name="Tasker S."/>
        </authorList>
    </citation>
    <scope>NUCLEOTIDE SEQUENCE [LARGE SCALE GENOMIC DNA]</scope>
    <source>
        <strain evidence="1 2">Langford 1</strain>
    </source>
</reference>
<keyword evidence="2" id="KW-1185">Reference proteome</keyword>
<name>E8ZHM7_MYCHL</name>
<sequence>MSLKFAGALGGAAAASTGAYGIYHLSSSKPTETIRSKLEAHFKGTNTIFLESGHEEWSKLSDWYSKAQNKPKKDDGASSLDLSEVKIWCSEKVSREFKSDTDSLYQQVKNFCFLNVNTLLKESGKSSLRSSQSAEHQDWKNAWTSYNSDSSKESKGLKISDLSVNVNEEVAGGKAMHAWCTATKDKKMYDSESLFSAFKAWCLK</sequence>
<dbReference type="OrthoDB" id="9803749at2"/>
<protein>
    <submittedName>
        <fullName evidence="1">Uncharacterized protein</fullName>
    </submittedName>
</protein>
<gene>
    <name evidence="1" type="ordered locus">HF1_06400</name>
</gene>
<dbReference type="EMBL" id="FR773153">
    <property type="protein sequence ID" value="CBY92648.1"/>
    <property type="molecule type" value="Genomic_DNA"/>
</dbReference>
<evidence type="ECO:0000313" key="2">
    <source>
        <dbReference type="Proteomes" id="UP000008637"/>
    </source>
</evidence>
<evidence type="ECO:0000313" key="1">
    <source>
        <dbReference type="EMBL" id="CBY92648.1"/>
    </source>
</evidence>
<dbReference type="Proteomes" id="UP000008637">
    <property type="component" value="Chromosome"/>
</dbReference>
<proteinExistence type="predicted"/>
<accession>E8ZHM7</accession>